<proteinExistence type="predicted"/>
<accession>A0ACC7NWF1</accession>
<name>A0ACC7NWF1_9BACL</name>
<evidence type="ECO:0000313" key="1">
    <source>
        <dbReference type="EMBL" id="MFM9329091.1"/>
    </source>
</evidence>
<sequence>MLKKRILMITIILTSILLSGCWDRMELNELSITSASSMDINKEGKWVISFQVVVPSAIPAAAGTVGRSNGHVPIEVYSTEGVTIKDAVSKSYLEASRKLYFGHNRVLIIGEDAAKAGINQMIDLYLRNSDSRETVNVLIASGDGRSILEQLLSVQPIPGIGMERILEKQQQYLSKIPYVRMYDLIKHQLSPSHSVLVPEITISGGKEVTNLDQLHQTTVPSKLRLKRAAIIKHNKLVGWMSENEALGVSFLRDKVNYSSISFACNPEKSAAKDSNYMVSHSKTTISIKQTEGKYEVTASIKIKGWLDETGCSENLLDPEIIDNMEKSLAKEVESLCSKAWTAILKSDADVAGISDVIYRKFPTQWKQMEDDNINVLPKINLKVKAKVHMKKVGLSNKGYNKLLKKDQ</sequence>
<organism evidence="1 2">
    <name type="scientific">Paenibacillus mesotrionivorans</name>
    <dbReference type="NCBI Taxonomy" id="3160968"/>
    <lineage>
        <taxon>Bacteria</taxon>
        <taxon>Bacillati</taxon>
        <taxon>Bacillota</taxon>
        <taxon>Bacilli</taxon>
        <taxon>Bacillales</taxon>
        <taxon>Paenibacillaceae</taxon>
        <taxon>Paenibacillus</taxon>
    </lineage>
</organism>
<comment type="caution">
    <text evidence="1">The sequence shown here is derived from an EMBL/GenBank/DDBJ whole genome shotgun (WGS) entry which is preliminary data.</text>
</comment>
<keyword evidence="2" id="KW-1185">Reference proteome</keyword>
<reference evidence="1" key="1">
    <citation type="submission" date="2024-12" db="EMBL/GenBank/DDBJ databases">
        <authorList>
            <person name="Wu N."/>
        </authorList>
    </citation>
    <scope>NUCLEOTIDE SEQUENCE</scope>
    <source>
        <strain evidence="1">P15</strain>
    </source>
</reference>
<evidence type="ECO:0000313" key="2">
    <source>
        <dbReference type="Proteomes" id="UP001631969"/>
    </source>
</evidence>
<dbReference type="EMBL" id="JBJURJ010000007">
    <property type="protein sequence ID" value="MFM9329091.1"/>
    <property type="molecule type" value="Genomic_DNA"/>
</dbReference>
<gene>
    <name evidence="1" type="ORF">ACI1P1_12410</name>
</gene>
<protein>
    <submittedName>
        <fullName evidence="1">Ger(X)C family spore germination protein</fullName>
    </submittedName>
</protein>
<dbReference type="Proteomes" id="UP001631969">
    <property type="component" value="Unassembled WGS sequence"/>
</dbReference>